<feature type="transmembrane region" description="Helical" evidence="16">
    <location>
        <begin position="338"/>
        <end position="359"/>
    </location>
</feature>
<dbReference type="Gene3D" id="1.20.58.920">
    <property type="match status" value="1"/>
</dbReference>
<evidence type="ECO:0000256" key="10">
    <source>
        <dbReference type="ARBA" id="ARBA00022777"/>
    </source>
</evidence>
<keyword evidence="12 16" id="KW-1133">Transmembrane helix</keyword>
<evidence type="ECO:0000256" key="3">
    <source>
        <dbReference type="ARBA" id="ARBA00012438"/>
    </source>
</evidence>
<accession>A0A1N7KWB2</accession>
<keyword evidence="7" id="KW-0808">Transferase</keyword>
<dbReference type="PROSITE" id="PS50885">
    <property type="entry name" value="HAMP"/>
    <property type="match status" value="1"/>
</dbReference>
<dbReference type="EMBL" id="FTOE01000003">
    <property type="protein sequence ID" value="SIS65888.1"/>
    <property type="molecule type" value="Genomic_DNA"/>
</dbReference>
<dbReference type="Gene3D" id="6.10.340.10">
    <property type="match status" value="1"/>
</dbReference>
<keyword evidence="9" id="KW-0547">Nucleotide-binding</keyword>
<comment type="subcellular location">
    <subcellularLocation>
        <location evidence="2">Cell inner membrane</location>
        <topology evidence="2">Multi-pass membrane protein</topology>
    </subcellularLocation>
</comment>
<evidence type="ECO:0000259" key="18">
    <source>
        <dbReference type="PROSITE" id="PS50885"/>
    </source>
</evidence>
<evidence type="ECO:0000256" key="11">
    <source>
        <dbReference type="ARBA" id="ARBA00022840"/>
    </source>
</evidence>
<feature type="domain" description="Histidine kinase" evidence="17">
    <location>
        <begin position="430"/>
        <end position="643"/>
    </location>
</feature>
<comment type="catalytic activity">
    <reaction evidence="1">
        <text>ATP + protein L-histidine = ADP + protein N-phospho-L-histidine.</text>
        <dbReference type="EC" id="2.7.13.3"/>
    </reaction>
</comment>
<evidence type="ECO:0000256" key="7">
    <source>
        <dbReference type="ARBA" id="ARBA00022679"/>
    </source>
</evidence>
<evidence type="ECO:0000256" key="16">
    <source>
        <dbReference type="SAM" id="Phobius"/>
    </source>
</evidence>
<dbReference type="SUPFAM" id="SSF158472">
    <property type="entry name" value="HAMP domain-like"/>
    <property type="match status" value="1"/>
</dbReference>
<dbReference type="SMART" id="SM00387">
    <property type="entry name" value="HATPase_c"/>
    <property type="match status" value="1"/>
</dbReference>
<dbReference type="InterPro" id="IPR003660">
    <property type="entry name" value="HAMP_dom"/>
</dbReference>
<dbReference type="FunFam" id="1.10.287.130:FF:000049">
    <property type="entry name" value="C4-dicarboxylate transport sensor protein DctB"/>
    <property type="match status" value="1"/>
</dbReference>
<evidence type="ECO:0000256" key="8">
    <source>
        <dbReference type="ARBA" id="ARBA00022692"/>
    </source>
</evidence>
<evidence type="ECO:0000256" key="6">
    <source>
        <dbReference type="ARBA" id="ARBA00022553"/>
    </source>
</evidence>
<sequence length="647" mass="72537">MKSSYRLGIRGRFLLAFGTLSTLILLASIVNWVSFNRLGNELNSVVEGNIRTLGVIADLKELGTKITLMAPSLLAAKDEHSRQLTLWELNFNIASMNDLLPIISAVTKDNLAQQVFLKQTAVLKTTLAELDSNVFEKLKIQQQKITENQRLRWIASSFLIDINTLIEKVQLNLFSRFNQENADSWMIRDNFGTKSVNEINADLQRLYRIKADANLLINLVDRAQHLPDLNSLIATQIHSEEIIQRIQQDLQTVDDLHGIQPLNQTVGSIVFLTRGENNMFSIRSKERAILESGQLLLTQARQQLGKLNLLIAIQTDKTEQAAQSSAYNARATIKTGRIWMLLMVTASLLFSILIVWLYVGRNMVARITSLNASMRSIANGNLDEQVPIKGDDEIGAMARSLVSFRDQLATLQEELVQAGKLAALGQLSAGIAHEINQPLSAIGHYSHNGLRLLHAGRFEETEKNLNQISNLTKRATTIITRLKSLARPQKDNLVVVDLQQVMDNVLLMLEGDEVRKLTTIEVSFQRQSNRVTADPVQLEQVVLNLVTNALDAIADRPKKLIRIECLHNNDRVEIYVRDNGPGISKELRENIFEPFFTTKRRGQSLGLGLSISYNIINNFGGKLSVDDESDSGASFCIQLPEYRRSKS</sequence>
<dbReference type="GO" id="GO:0005886">
    <property type="term" value="C:plasma membrane"/>
    <property type="evidence" value="ECO:0007669"/>
    <property type="project" value="UniProtKB-SubCell"/>
</dbReference>
<dbReference type="Gene3D" id="1.10.287.130">
    <property type="match status" value="1"/>
</dbReference>
<evidence type="ECO:0000259" key="17">
    <source>
        <dbReference type="PROSITE" id="PS50109"/>
    </source>
</evidence>
<dbReference type="Pfam" id="PF02518">
    <property type="entry name" value="HATPase_c"/>
    <property type="match status" value="1"/>
</dbReference>
<keyword evidence="14 16" id="KW-0472">Membrane</keyword>
<dbReference type="Gene3D" id="3.30.565.10">
    <property type="entry name" value="Histidine kinase-like ATPase, C-terminal domain"/>
    <property type="match status" value="1"/>
</dbReference>
<dbReference type="SMART" id="SM00304">
    <property type="entry name" value="HAMP"/>
    <property type="match status" value="1"/>
</dbReference>
<keyword evidence="13" id="KW-0902">Two-component regulatory system</keyword>
<keyword evidence="20" id="KW-1185">Reference proteome</keyword>
<evidence type="ECO:0000256" key="4">
    <source>
        <dbReference type="ARBA" id="ARBA00022475"/>
    </source>
</evidence>
<dbReference type="SUPFAM" id="SSF47384">
    <property type="entry name" value="Homodimeric domain of signal transducing histidine kinase"/>
    <property type="match status" value="1"/>
</dbReference>
<dbReference type="InterPro" id="IPR003661">
    <property type="entry name" value="HisK_dim/P_dom"/>
</dbReference>
<dbReference type="InterPro" id="IPR036890">
    <property type="entry name" value="HATPase_C_sf"/>
</dbReference>
<dbReference type="AlphaFoldDB" id="A0A1N7KWB2"/>
<dbReference type="OrthoDB" id="1931120at2"/>
<keyword evidence="8 16" id="KW-0812">Transmembrane</keyword>
<evidence type="ECO:0000313" key="19">
    <source>
        <dbReference type="EMBL" id="SIS65888.1"/>
    </source>
</evidence>
<keyword evidence="6" id="KW-0597">Phosphoprotein</keyword>
<dbReference type="InterPro" id="IPR004358">
    <property type="entry name" value="Sig_transdc_His_kin-like_C"/>
</dbReference>
<evidence type="ECO:0000256" key="12">
    <source>
        <dbReference type="ARBA" id="ARBA00022989"/>
    </source>
</evidence>
<dbReference type="InterPro" id="IPR003594">
    <property type="entry name" value="HATPase_dom"/>
</dbReference>
<gene>
    <name evidence="19" type="ORF">SAMN05421760_10327</name>
</gene>
<dbReference type="PRINTS" id="PR00344">
    <property type="entry name" value="BCTRLSENSOR"/>
</dbReference>
<dbReference type="PANTHER" id="PTHR43065">
    <property type="entry name" value="SENSOR HISTIDINE KINASE"/>
    <property type="match status" value="1"/>
</dbReference>
<dbReference type="CDD" id="cd06225">
    <property type="entry name" value="HAMP"/>
    <property type="match status" value="1"/>
</dbReference>
<evidence type="ECO:0000256" key="2">
    <source>
        <dbReference type="ARBA" id="ARBA00004429"/>
    </source>
</evidence>
<protein>
    <recommendedName>
        <fullName evidence="15">C4-dicarboxylate transport sensor protein DctB</fullName>
        <ecNumber evidence="3">2.7.13.3</ecNumber>
    </recommendedName>
</protein>
<dbReference type="CDD" id="cd00082">
    <property type="entry name" value="HisKA"/>
    <property type="match status" value="1"/>
</dbReference>
<organism evidence="19 20">
    <name type="scientific">Neptunomonas antarctica</name>
    <dbReference type="NCBI Taxonomy" id="619304"/>
    <lineage>
        <taxon>Bacteria</taxon>
        <taxon>Pseudomonadati</taxon>
        <taxon>Pseudomonadota</taxon>
        <taxon>Gammaproteobacteria</taxon>
        <taxon>Oceanospirillales</taxon>
        <taxon>Oceanospirillaceae</taxon>
        <taxon>Neptunomonas</taxon>
    </lineage>
</organism>
<evidence type="ECO:0000256" key="14">
    <source>
        <dbReference type="ARBA" id="ARBA00023136"/>
    </source>
</evidence>
<dbReference type="InterPro" id="IPR036097">
    <property type="entry name" value="HisK_dim/P_sf"/>
</dbReference>
<keyword evidence="11" id="KW-0067">ATP-binding</keyword>
<evidence type="ECO:0000256" key="9">
    <source>
        <dbReference type="ARBA" id="ARBA00022741"/>
    </source>
</evidence>
<feature type="domain" description="HAMP" evidence="18">
    <location>
        <begin position="361"/>
        <end position="413"/>
    </location>
</feature>
<dbReference type="EC" id="2.7.13.3" evidence="3"/>
<dbReference type="PROSITE" id="PS50109">
    <property type="entry name" value="HIS_KIN"/>
    <property type="match status" value="1"/>
</dbReference>
<proteinExistence type="predicted"/>
<dbReference type="Pfam" id="PF00512">
    <property type="entry name" value="HisKA"/>
    <property type="match status" value="1"/>
</dbReference>
<dbReference type="GO" id="GO:0000155">
    <property type="term" value="F:phosphorelay sensor kinase activity"/>
    <property type="evidence" value="ECO:0007669"/>
    <property type="project" value="InterPro"/>
</dbReference>
<dbReference type="STRING" id="619304.SAMN05421760_10327"/>
<dbReference type="GO" id="GO:0005524">
    <property type="term" value="F:ATP binding"/>
    <property type="evidence" value="ECO:0007669"/>
    <property type="project" value="UniProtKB-KW"/>
</dbReference>
<reference evidence="20" key="1">
    <citation type="submission" date="2017-01" db="EMBL/GenBank/DDBJ databases">
        <authorList>
            <person name="Varghese N."/>
            <person name="Submissions S."/>
        </authorList>
    </citation>
    <scope>NUCLEOTIDE SEQUENCE [LARGE SCALE GENOMIC DNA]</scope>
    <source>
        <strain evidence="20">DSM 22306</strain>
    </source>
</reference>
<evidence type="ECO:0000256" key="13">
    <source>
        <dbReference type="ARBA" id="ARBA00023012"/>
    </source>
</evidence>
<dbReference type="Proteomes" id="UP000185999">
    <property type="component" value="Unassembled WGS sequence"/>
</dbReference>
<evidence type="ECO:0000256" key="1">
    <source>
        <dbReference type="ARBA" id="ARBA00000085"/>
    </source>
</evidence>
<keyword evidence="10 19" id="KW-0418">Kinase</keyword>
<keyword evidence="4" id="KW-1003">Cell membrane</keyword>
<evidence type="ECO:0000256" key="15">
    <source>
        <dbReference type="ARBA" id="ARBA00073143"/>
    </source>
</evidence>
<evidence type="ECO:0000313" key="20">
    <source>
        <dbReference type="Proteomes" id="UP000185999"/>
    </source>
</evidence>
<dbReference type="PANTHER" id="PTHR43065:SF46">
    <property type="entry name" value="C4-DICARBOXYLATE TRANSPORT SENSOR PROTEIN DCTB"/>
    <property type="match status" value="1"/>
</dbReference>
<dbReference type="Pfam" id="PF00672">
    <property type="entry name" value="HAMP"/>
    <property type="match status" value="1"/>
</dbReference>
<name>A0A1N7KWB2_9GAMM</name>
<dbReference type="RefSeq" id="WP_054341706.1">
    <property type="nucleotide sequence ID" value="NZ_FTOE01000003.1"/>
</dbReference>
<evidence type="ECO:0000256" key="5">
    <source>
        <dbReference type="ARBA" id="ARBA00022519"/>
    </source>
</evidence>
<dbReference type="InterPro" id="IPR005467">
    <property type="entry name" value="His_kinase_dom"/>
</dbReference>
<feature type="transmembrane region" description="Helical" evidence="16">
    <location>
        <begin position="12"/>
        <end position="33"/>
    </location>
</feature>
<dbReference type="InterPro" id="IPR038188">
    <property type="entry name" value="TorS_sensor_sf"/>
</dbReference>
<dbReference type="SUPFAM" id="SSF55874">
    <property type="entry name" value="ATPase domain of HSP90 chaperone/DNA topoisomerase II/histidine kinase"/>
    <property type="match status" value="1"/>
</dbReference>
<keyword evidence="5" id="KW-0997">Cell inner membrane</keyword>
<dbReference type="SMART" id="SM00388">
    <property type="entry name" value="HisKA"/>
    <property type="match status" value="1"/>
</dbReference>